<dbReference type="RefSeq" id="WP_093711307.1">
    <property type="nucleotide sequence ID" value="NZ_FONG01000001.1"/>
</dbReference>
<keyword evidence="1" id="KW-0812">Transmembrane</keyword>
<evidence type="ECO:0008006" key="4">
    <source>
        <dbReference type="Google" id="ProtNLM"/>
    </source>
</evidence>
<keyword evidence="3" id="KW-1185">Reference proteome</keyword>
<reference evidence="2 3" key="1">
    <citation type="submission" date="2016-10" db="EMBL/GenBank/DDBJ databases">
        <authorList>
            <person name="de Groot N.N."/>
        </authorList>
    </citation>
    <scope>NUCLEOTIDE SEQUENCE [LARGE SCALE GENOMIC DNA]</scope>
    <source>
        <strain evidence="2 3">CGMCC 4.3510</strain>
    </source>
</reference>
<evidence type="ECO:0000313" key="2">
    <source>
        <dbReference type="EMBL" id="SFE00358.1"/>
    </source>
</evidence>
<dbReference type="EMBL" id="FONG01000001">
    <property type="protein sequence ID" value="SFE00358.1"/>
    <property type="molecule type" value="Genomic_DNA"/>
</dbReference>
<gene>
    <name evidence="2" type="ORF">SAMN05216251_101132</name>
</gene>
<evidence type="ECO:0000313" key="3">
    <source>
        <dbReference type="Proteomes" id="UP000199323"/>
    </source>
</evidence>
<dbReference type="STRING" id="380248.SAMN05216251_101132"/>
<protein>
    <recommendedName>
        <fullName evidence="4">Secreted protein</fullName>
    </recommendedName>
</protein>
<evidence type="ECO:0000256" key="1">
    <source>
        <dbReference type="SAM" id="Phobius"/>
    </source>
</evidence>
<organism evidence="2 3">
    <name type="scientific">Actinacidiphila alni</name>
    <dbReference type="NCBI Taxonomy" id="380248"/>
    <lineage>
        <taxon>Bacteria</taxon>
        <taxon>Bacillati</taxon>
        <taxon>Actinomycetota</taxon>
        <taxon>Actinomycetes</taxon>
        <taxon>Kitasatosporales</taxon>
        <taxon>Streptomycetaceae</taxon>
        <taxon>Actinacidiphila</taxon>
    </lineage>
</organism>
<name>A0A1I1X163_9ACTN</name>
<feature type="transmembrane region" description="Helical" evidence="1">
    <location>
        <begin position="6"/>
        <end position="29"/>
    </location>
</feature>
<dbReference type="AlphaFoldDB" id="A0A1I1X163"/>
<dbReference type="OrthoDB" id="3208544at2"/>
<accession>A0A1I1X163</accession>
<keyword evidence="1" id="KW-1133">Transmembrane helix</keyword>
<proteinExistence type="predicted"/>
<keyword evidence="1" id="KW-0472">Membrane</keyword>
<sequence length="258" mass="27570">MSDDLRNLVLGLVALAIGAALGWFARTYLIRRRLQRKQRFFGLPQDSECLLVVPRDPGSRGWSLARHDAFALLELAAVIKECGAHAEVLAHDTAWQGFGARTEFCIGGPAANLRLAAHLRSMLPGVEIDTDPAPGPDQGAITVGGDTYRMEKGAVEYVLLARLASAGDSGNDRPVFLSAGQRGIANQAATRYLARHQTRLARKHGTDGTFCLLLRVVNSQAYGSDVVELVADVTKAAVTPPKAPKGGKVIPPDRSPAT</sequence>
<dbReference type="Proteomes" id="UP000199323">
    <property type="component" value="Unassembled WGS sequence"/>
</dbReference>